<dbReference type="InterPro" id="IPR002528">
    <property type="entry name" value="MATE_fam"/>
</dbReference>
<dbReference type="InterPro" id="IPR044644">
    <property type="entry name" value="DinF-like"/>
</dbReference>
<gene>
    <name evidence="9" type="primary">LOC107485053</name>
</gene>
<dbReference type="GO" id="GO:0016020">
    <property type="term" value="C:membrane"/>
    <property type="evidence" value="ECO:0007669"/>
    <property type="project" value="UniProtKB-SubCell"/>
</dbReference>
<evidence type="ECO:0000256" key="5">
    <source>
        <dbReference type="ARBA" id="ARBA00023136"/>
    </source>
</evidence>
<dbReference type="Pfam" id="PF01554">
    <property type="entry name" value="MatE"/>
    <property type="match status" value="2"/>
</dbReference>
<evidence type="ECO:0000256" key="2">
    <source>
        <dbReference type="ARBA" id="ARBA00010199"/>
    </source>
</evidence>
<dbReference type="PANTHER" id="PTHR42893">
    <property type="entry name" value="PROTEIN DETOXIFICATION 44, CHLOROPLASTIC-RELATED"/>
    <property type="match status" value="1"/>
</dbReference>
<evidence type="ECO:0000256" key="3">
    <source>
        <dbReference type="ARBA" id="ARBA00022692"/>
    </source>
</evidence>
<keyword evidence="8" id="KW-1185">Reference proteome</keyword>
<comment type="caution">
    <text evidence="6">Lacks conserved residue(s) required for the propagation of feature annotation.</text>
</comment>
<feature type="transmembrane region" description="Helical" evidence="6">
    <location>
        <begin position="313"/>
        <end position="334"/>
    </location>
</feature>
<proteinExistence type="inferred from homology"/>
<comment type="subcellular location">
    <subcellularLocation>
        <location evidence="1">Membrane</location>
        <topology evidence="1">Multi-pass membrane protein</topology>
    </subcellularLocation>
</comment>
<dbReference type="GO" id="GO:0042910">
    <property type="term" value="F:xenobiotic transmembrane transporter activity"/>
    <property type="evidence" value="ECO:0007669"/>
    <property type="project" value="InterPro"/>
</dbReference>
<dbReference type="GeneID" id="107485053"/>
<dbReference type="AlphaFoldDB" id="A0A6P5NIF2"/>
<evidence type="ECO:0000256" key="6">
    <source>
        <dbReference type="RuleBase" id="RU004914"/>
    </source>
</evidence>
<feature type="compositionally biased region" description="Polar residues" evidence="7">
    <location>
        <begin position="54"/>
        <end position="69"/>
    </location>
</feature>
<dbReference type="PANTHER" id="PTHR42893:SF46">
    <property type="entry name" value="PROTEIN DETOXIFICATION 44, CHLOROPLASTIC"/>
    <property type="match status" value="1"/>
</dbReference>
<feature type="transmembrane region" description="Helical" evidence="6">
    <location>
        <begin position="439"/>
        <end position="461"/>
    </location>
</feature>
<feature type="region of interest" description="Disordered" evidence="7">
    <location>
        <begin position="54"/>
        <end position="81"/>
    </location>
</feature>
<evidence type="ECO:0000256" key="1">
    <source>
        <dbReference type="ARBA" id="ARBA00004141"/>
    </source>
</evidence>
<reference evidence="8" key="1">
    <citation type="journal article" date="2016" name="Nat. Genet.">
        <title>The genome sequences of Arachis duranensis and Arachis ipaensis, the diploid ancestors of cultivated peanut.</title>
        <authorList>
            <person name="Bertioli D.J."/>
            <person name="Cannon S.B."/>
            <person name="Froenicke L."/>
            <person name="Huang G."/>
            <person name="Farmer A.D."/>
            <person name="Cannon E.K."/>
            <person name="Liu X."/>
            <person name="Gao D."/>
            <person name="Clevenger J."/>
            <person name="Dash S."/>
            <person name="Ren L."/>
            <person name="Moretzsohn M.C."/>
            <person name="Shirasawa K."/>
            <person name="Huang W."/>
            <person name="Vidigal B."/>
            <person name="Abernathy B."/>
            <person name="Chu Y."/>
            <person name="Niederhuth C.E."/>
            <person name="Umale P."/>
            <person name="Araujo A.C."/>
            <person name="Kozik A."/>
            <person name="Kim K.D."/>
            <person name="Burow M.D."/>
            <person name="Varshney R.K."/>
            <person name="Wang X."/>
            <person name="Zhang X."/>
            <person name="Barkley N."/>
            <person name="Guimaraes P.M."/>
            <person name="Isobe S."/>
            <person name="Guo B."/>
            <person name="Liao B."/>
            <person name="Stalker H.T."/>
            <person name="Schmitz R.J."/>
            <person name="Scheffler B.E."/>
            <person name="Leal-Bertioli S.C."/>
            <person name="Xun X."/>
            <person name="Jackson S.A."/>
            <person name="Michelmore R."/>
            <person name="Ozias-Akins P."/>
        </authorList>
    </citation>
    <scope>NUCLEOTIDE SEQUENCE [LARGE SCALE GENOMIC DNA]</scope>
    <source>
        <strain evidence="8">cv. V14167</strain>
    </source>
</reference>
<sequence>MASSQCHRFLCIHSLQLQPHHCYHPPFKSPTLIPKPYHCFSRIRIRIAPKASLKNNGATTTTTNDSVETSSLEDESSRISSSSDDSFAFLRRFGDGWLKFDELGKEILSIALPAALALAADPLTSLIDTAFVGHIGPAELAAVGVSTSVFNLVSKIFNIPLLNITTSFVAEEQALISKDSSQTDESDFGGKYQSKRHIPSVSTSLALAATLGIAETVLLSLGSGIIMNIMGIPADSPMRGPAENFLMLRAFAAPAIVIALAAQGTFRGFKDTKTPLYAVGAGNVLNAILDPILIFFFGLGISGAAVATVISEYLIAFILLWKLTGNVLLMPFHFDGRKILSYLKSAKQGPIPMAGHQICMQVWLPISLLTDALALAGQTLLASSYSQGNYEQARLITYRVLQIGLGTGITLSVILFFGFGSFSSLFTTDLEVLSVARSGILFVAGTQPVNALAFVIDGLYYGVSDYGYAAYSTMLVGLVSSIFLLVAAPELGLPGVWAGLFLFMTMRVLAGTWRLSSKNGPWSMIWYKDGGGD</sequence>
<keyword evidence="5 6" id="KW-0472">Membrane</keyword>
<evidence type="ECO:0000313" key="8">
    <source>
        <dbReference type="Proteomes" id="UP000515211"/>
    </source>
</evidence>
<comment type="similarity">
    <text evidence="2 6">Belongs to the multi antimicrobial extrusion (MATE) (TC 2.A.66.1) family.</text>
</comment>
<protein>
    <recommendedName>
        <fullName evidence="6">Protein DETOXIFICATION</fullName>
    </recommendedName>
    <alternativeName>
        <fullName evidence="6">Multidrug and toxic compound extrusion protein</fullName>
    </alternativeName>
</protein>
<feature type="transmembrane region" description="Helical" evidence="6">
    <location>
        <begin position="205"/>
        <end position="226"/>
    </location>
</feature>
<dbReference type="RefSeq" id="XP_020996319.1">
    <property type="nucleotide sequence ID" value="XM_021140660.2"/>
</dbReference>
<name>A0A6P5NIF2_ARADU</name>
<feature type="transmembrane region" description="Helical" evidence="6">
    <location>
        <begin position="287"/>
        <end position="307"/>
    </location>
</feature>
<feature type="transmembrane region" description="Helical" evidence="6">
    <location>
        <begin position="400"/>
        <end position="419"/>
    </location>
</feature>
<accession>A0A6P5NIF2</accession>
<feature type="transmembrane region" description="Helical" evidence="6">
    <location>
        <begin position="468"/>
        <end position="488"/>
    </location>
</feature>
<keyword evidence="4 6" id="KW-1133">Transmembrane helix</keyword>
<dbReference type="Proteomes" id="UP000515211">
    <property type="component" value="Chromosome 4"/>
</dbReference>
<keyword evidence="3 6" id="KW-0812">Transmembrane</keyword>
<evidence type="ECO:0000313" key="9">
    <source>
        <dbReference type="RefSeq" id="XP_020996319.1"/>
    </source>
</evidence>
<evidence type="ECO:0000256" key="7">
    <source>
        <dbReference type="SAM" id="MobiDB-lite"/>
    </source>
</evidence>
<organism evidence="8 9">
    <name type="scientific">Arachis duranensis</name>
    <name type="common">Wild peanut</name>
    <dbReference type="NCBI Taxonomy" id="130453"/>
    <lineage>
        <taxon>Eukaryota</taxon>
        <taxon>Viridiplantae</taxon>
        <taxon>Streptophyta</taxon>
        <taxon>Embryophyta</taxon>
        <taxon>Tracheophyta</taxon>
        <taxon>Spermatophyta</taxon>
        <taxon>Magnoliopsida</taxon>
        <taxon>eudicotyledons</taxon>
        <taxon>Gunneridae</taxon>
        <taxon>Pentapetalae</taxon>
        <taxon>rosids</taxon>
        <taxon>fabids</taxon>
        <taxon>Fabales</taxon>
        <taxon>Fabaceae</taxon>
        <taxon>Papilionoideae</taxon>
        <taxon>50 kb inversion clade</taxon>
        <taxon>dalbergioids sensu lato</taxon>
        <taxon>Dalbergieae</taxon>
        <taxon>Pterocarpus clade</taxon>
        <taxon>Arachis</taxon>
    </lineage>
</organism>
<feature type="transmembrane region" description="Helical" evidence="6">
    <location>
        <begin position="246"/>
        <end position="266"/>
    </location>
</feature>
<dbReference type="CDD" id="cd13136">
    <property type="entry name" value="MATE_DinF_like"/>
    <property type="match status" value="1"/>
</dbReference>
<reference evidence="9" key="2">
    <citation type="submission" date="2025-08" db="UniProtKB">
        <authorList>
            <consortium name="RefSeq"/>
        </authorList>
    </citation>
    <scope>IDENTIFICATION</scope>
    <source>
        <tissue evidence="9">Whole plant</tissue>
    </source>
</reference>
<dbReference type="NCBIfam" id="TIGR00797">
    <property type="entry name" value="matE"/>
    <property type="match status" value="1"/>
</dbReference>
<dbReference type="GO" id="GO:0015297">
    <property type="term" value="F:antiporter activity"/>
    <property type="evidence" value="ECO:0007669"/>
    <property type="project" value="InterPro"/>
</dbReference>
<evidence type="ECO:0000256" key="4">
    <source>
        <dbReference type="ARBA" id="ARBA00022989"/>
    </source>
</evidence>